<reference evidence="1" key="1">
    <citation type="submission" date="2016-10" db="EMBL/GenBank/DDBJ databases">
        <title>Sequence of Gallionella enrichment culture.</title>
        <authorList>
            <person name="Poehlein A."/>
            <person name="Muehling M."/>
            <person name="Daniel R."/>
        </authorList>
    </citation>
    <scope>NUCLEOTIDE SEQUENCE</scope>
</reference>
<evidence type="ECO:0000313" key="1">
    <source>
        <dbReference type="EMBL" id="OIQ85119.1"/>
    </source>
</evidence>
<dbReference type="PROSITE" id="PS51257">
    <property type="entry name" value="PROKAR_LIPOPROTEIN"/>
    <property type="match status" value="1"/>
</dbReference>
<sequence length="178" mass="19690">MKRKFIASFVLSLACLALSACSPSDPLKKTVHADSQVDFDMWRGDVGYDLTPKQWKDFDEAVQELKLAIQIDHTASGGAGVDATMLQEIDGKTVGAVIRMGLEQELKRVTSVLDEAEDHVRENSRLRTEPGDQASADRLAEIRAQQARMLAQAKADYARVVALLKIYEGPNWTPPARH</sequence>
<gene>
    <name evidence="1" type="ORF">GALL_330630</name>
</gene>
<dbReference type="AlphaFoldDB" id="A0A1J5QZ53"/>
<proteinExistence type="predicted"/>
<evidence type="ECO:0008006" key="2">
    <source>
        <dbReference type="Google" id="ProtNLM"/>
    </source>
</evidence>
<organism evidence="1">
    <name type="scientific">mine drainage metagenome</name>
    <dbReference type="NCBI Taxonomy" id="410659"/>
    <lineage>
        <taxon>unclassified sequences</taxon>
        <taxon>metagenomes</taxon>
        <taxon>ecological metagenomes</taxon>
    </lineage>
</organism>
<comment type="caution">
    <text evidence="1">The sequence shown here is derived from an EMBL/GenBank/DDBJ whole genome shotgun (WGS) entry which is preliminary data.</text>
</comment>
<accession>A0A1J5QZ53</accession>
<name>A0A1J5QZ53_9ZZZZ</name>
<dbReference type="EMBL" id="MLJW01000567">
    <property type="protein sequence ID" value="OIQ85119.1"/>
    <property type="molecule type" value="Genomic_DNA"/>
</dbReference>
<protein>
    <recommendedName>
        <fullName evidence="2">Lipoprotein</fullName>
    </recommendedName>
</protein>